<sequence>MEQIRQNFPKLVKCKEQMESHDELQEQSYSHKSREWDESRHKALGSKMAELLRTKEELKKAKESTMQAWINSRPLIDELEMVKSGLASAENQCTTPNIISDLESQLETTSIRIRSKREEEHKATKMINEINQASDQMRQEIEKFKRDTDEERQAKPRLKQALHLRRQTLQTLQLGLRAVQIEKEALGASAAEALQYINCSEMEKTTIHLTLEDYHALTKRAEDENSLSEWRVSVALEQKLATETSRNKALAKLNRLYSQKRSRGREIKEEIISGDGHNGDPRIRTGDQVDTRQNMLPQARNKAIAKPNQQKPQKQRSRSNNNKKWSAKRKPSVLQQIRHFFVRKIKRLFG</sequence>
<dbReference type="GO" id="GO:0009903">
    <property type="term" value="P:chloroplast avoidance movement"/>
    <property type="evidence" value="ECO:0007669"/>
    <property type="project" value="TreeGrafter"/>
</dbReference>
<reference evidence="5 6" key="1">
    <citation type="submission" date="2018-02" db="EMBL/GenBank/DDBJ databases">
        <title>Draft genome of wild Prunus yedoensis var. nudiflora.</title>
        <authorList>
            <person name="Baek S."/>
            <person name="Kim J.-H."/>
            <person name="Choi K."/>
            <person name="Kim G.-B."/>
            <person name="Cho A."/>
            <person name="Jang H."/>
            <person name="Shin C.-H."/>
            <person name="Yu H.-J."/>
            <person name="Mun J.-H."/>
        </authorList>
    </citation>
    <scope>NUCLEOTIDE SEQUENCE [LARGE SCALE GENOMIC DNA]</scope>
    <source>
        <strain evidence="6">cv. Jeju island</strain>
        <tissue evidence="5">Leaf</tissue>
    </source>
</reference>
<protein>
    <submittedName>
        <fullName evidence="5">Uncharacterized protein</fullName>
    </submittedName>
</protein>
<evidence type="ECO:0000256" key="4">
    <source>
        <dbReference type="SAM" id="MobiDB-lite"/>
    </source>
</evidence>
<dbReference type="InterPro" id="IPR008545">
    <property type="entry name" value="Web"/>
</dbReference>
<feature type="coiled-coil region" evidence="3">
    <location>
        <begin position="41"/>
        <end position="68"/>
    </location>
</feature>
<feature type="coiled-coil region" evidence="3">
    <location>
        <begin position="99"/>
        <end position="154"/>
    </location>
</feature>
<dbReference type="Proteomes" id="UP000250321">
    <property type="component" value="Unassembled WGS sequence"/>
</dbReference>
<name>A0A314ZJ76_PRUYE</name>
<evidence type="ECO:0000256" key="2">
    <source>
        <dbReference type="ARBA" id="ARBA00023054"/>
    </source>
</evidence>
<dbReference type="AlphaFoldDB" id="A0A314ZJ76"/>
<keyword evidence="2 3" id="KW-0175">Coiled coil</keyword>
<accession>A0A314ZJ76</accession>
<evidence type="ECO:0000256" key="3">
    <source>
        <dbReference type="SAM" id="Coils"/>
    </source>
</evidence>
<keyword evidence="6" id="KW-1185">Reference proteome</keyword>
<dbReference type="OrthoDB" id="852135at2759"/>
<feature type="region of interest" description="Disordered" evidence="4">
    <location>
        <begin position="16"/>
        <end position="41"/>
    </location>
</feature>
<feature type="compositionally biased region" description="Polar residues" evidence="4">
    <location>
        <begin position="307"/>
        <end position="324"/>
    </location>
</feature>
<proteinExistence type="inferred from homology"/>
<dbReference type="PANTHER" id="PTHR32054:SF70">
    <property type="entry name" value="OS07G0620100 PROTEIN"/>
    <property type="match status" value="1"/>
</dbReference>
<comment type="similarity">
    <text evidence="1">Belongs to the WEB family.</text>
</comment>
<comment type="caution">
    <text evidence="5">The sequence shown here is derived from an EMBL/GenBank/DDBJ whole genome shotgun (WGS) entry which is preliminary data.</text>
</comment>
<dbReference type="PANTHER" id="PTHR32054">
    <property type="entry name" value="HEAVY CHAIN, PUTATIVE, EXPRESSED-RELATED-RELATED"/>
    <property type="match status" value="1"/>
</dbReference>
<dbReference type="EMBL" id="PJQY01000121">
    <property type="protein sequence ID" value="PQQ18167.1"/>
    <property type="molecule type" value="Genomic_DNA"/>
</dbReference>
<dbReference type="STRING" id="2094558.A0A314ZJ76"/>
<feature type="compositionally biased region" description="Basic and acidic residues" evidence="4">
    <location>
        <begin position="32"/>
        <end position="41"/>
    </location>
</feature>
<dbReference type="Pfam" id="PF05701">
    <property type="entry name" value="WEMBL"/>
    <property type="match status" value="1"/>
</dbReference>
<organism evidence="5 6">
    <name type="scientific">Prunus yedoensis var. nudiflora</name>
    <dbReference type="NCBI Taxonomy" id="2094558"/>
    <lineage>
        <taxon>Eukaryota</taxon>
        <taxon>Viridiplantae</taxon>
        <taxon>Streptophyta</taxon>
        <taxon>Embryophyta</taxon>
        <taxon>Tracheophyta</taxon>
        <taxon>Spermatophyta</taxon>
        <taxon>Magnoliopsida</taxon>
        <taxon>eudicotyledons</taxon>
        <taxon>Gunneridae</taxon>
        <taxon>Pentapetalae</taxon>
        <taxon>rosids</taxon>
        <taxon>fabids</taxon>
        <taxon>Rosales</taxon>
        <taxon>Rosaceae</taxon>
        <taxon>Amygdaloideae</taxon>
        <taxon>Amygdaleae</taxon>
        <taxon>Prunus</taxon>
    </lineage>
</organism>
<dbReference type="GO" id="GO:0009904">
    <property type="term" value="P:chloroplast accumulation movement"/>
    <property type="evidence" value="ECO:0007669"/>
    <property type="project" value="TreeGrafter"/>
</dbReference>
<feature type="region of interest" description="Disordered" evidence="4">
    <location>
        <begin position="299"/>
        <end position="332"/>
    </location>
</feature>
<evidence type="ECO:0000313" key="5">
    <source>
        <dbReference type="EMBL" id="PQQ18167.1"/>
    </source>
</evidence>
<evidence type="ECO:0000313" key="6">
    <source>
        <dbReference type="Proteomes" id="UP000250321"/>
    </source>
</evidence>
<gene>
    <name evidence="5" type="ORF">Pyn_35984</name>
</gene>
<feature type="region of interest" description="Disordered" evidence="4">
    <location>
        <begin position="267"/>
        <end position="287"/>
    </location>
</feature>
<evidence type="ECO:0000256" key="1">
    <source>
        <dbReference type="ARBA" id="ARBA00005485"/>
    </source>
</evidence>
<dbReference type="GO" id="GO:0005829">
    <property type="term" value="C:cytosol"/>
    <property type="evidence" value="ECO:0007669"/>
    <property type="project" value="TreeGrafter"/>
</dbReference>